<feature type="transmembrane region" description="Helical" evidence="2">
    <location>
        <begin position="66"/>
        <end position="84"/>
    </location>
</feature>
<proteinExistence type="predicted"/>
<keyword evidence="2" id="KW-0472">Membrane</keyword>
<evidence type="ECO:0000256" key="1">
    <source>
        <dbReference type="SAM" id="MobiDB-lite"/>
    </source>
</evidence>
<comment type="caution">
    <text evidence="3">The sequence shown here is derived from an EMBL/GenBank/DDBJ whole genome shotgun (WGS) entry which is preliminary data.</text>
</comment>
<keyword evidence="2" id="KW-0812">Transmembrane</keyword>
<dbReference type="EMBL" id="JAEQNC010000002">
    <property type="protein sequence ID" value="MBL0371263.1"/>
    <property type="molecule type" value="Genomic_DNA"/>
</dbReference>
<dbReference type="AlphaFoldDB" id="A0A936YJE1"/>
<organism evidence="3 4">
    <name type="scientific">Rhizobium setariae</name>
    <dbReference type="NCBI Taxonomy" id="2801340"/>
    <lineage>
        <taxon>Bacteria</taxon>
        <taxon>Pseudomonadati</taxon>
        <taxon>Pseudomonadota</taxon>
        <taxon>Alphaproteobacteria</taxon>
        <taxon>Hyphomicrobiales</taxon>
        <taxon>Rhizobiaceae</taxon>
        <taxon>Rhizobium/Agrobacterium group</taxon>
        <taxon>Rhizobium</taxon>
    </lineage>
</organism>
<evidence type="ECO:0000256" key="2">
    <source>
        <dbReference type="SAM" id="Phobius"/>
    </source>
</evidence>
<accession>A0A936YJE1</accession>
<sequence length="86" mass="9667">MAAPGGFNMGDSLPSSQWRDKAKSASRNQYFFNLVSVDIVDTRTIIEHKKNIREQEAQMTDFLRDMAAFTSVVMFVASFAVLMVSL</sequence>
<protein>
    <submittedName>
        <fullName evidence="3">Uncharacterized protein</fullName>
    </submittedName>
</protein>
<feature type="region of interest" description="Disordered" evidence="1">
    <location>
        <begin position="1"/>
        <end position="20"/>
    </location>
</feature>
<reference evidence="3" key="1">
    <citation type="submission" date="2021-01" db="EMBL/GenBank/DDBJ databases">
        <title>Rhizobium sp. strain KVB221 16S ribosomal RNA gene Genome sequencing and assembly.</title>
        <authorList>
            <person name="Kang M."/>
        </authorList>
    </citation>
    <scope>NUCLEOTIDE SEQUENCE</scope>
    <source>
        <strain evidence="3">KVB221</strain>
    </source>
</reference>
<name>A0A936YJE1_9HYPH</name>
<gene>
    <name evidence="3" type="ORF">JJB09_04405</name>
</gene>
<dbReference type="RefSeq" id="WP_201653669.1">
    <property type="nucleotide sequence ID" value="NZ_JAEQNC010000002.1"/>
</dbReference>
<keyword evidence="2" id="KW-1133">Transmembrane helix</keyword>
<keyword evidence="4" id="KW-1185">Reference proteome</keyword>
<dbReference type="Proteomes" id="UP000633219">
    <property type="component" value="Unassembled WGS sequence"/>
</dbReference>
<evidence type="ECO:0000313" key="3">
    <source>
        <dbReference type="EMBL" id="MBL0371263.1"/>
    </source>
</evidence>
<evidence type="ECO:0000313" key="4">
    <source>
        <dbReference type="Proteomes" id="UP000633219"/>
    </source>
</evidence>